<keyword evidence="3" id="KW-1185">Reference proteome</keyword>
<evidence type="ECO:0000313" key="3">
    <source>
        <dbReference type="Proteomes" id="UP000501128"/>
    </source>
</evidence>
<feature type="region of interest" description="Disordered" evidence="1">
    <location>
        <begin position="249"/>
        <end position="285"/>
    </location>
</feature>
<proteinExistence type="predicted"/>
<name>A0A7L5DKU7_9BACT</name>
<dbReference type="Proteomes" id="UP000501128">
    <property type="component" value="Chromosome"/>
</dbReference>
<accession>A0A7L5DKU7</accession>
<feature type="region of interest" description="Disordered" evidence="1">
    <location>
        <begin position="78"/>
        <end position="144"/>
    </location>
</feature>
<feature type="compositionally biased region" description="Polar residues" evidence="1">
    <location>
        <begin position="106"/>
        <end position="115"/>
    </location>
</feature>
<dbReference type="KEGG" id="srho:HH216_06620"/>
<dbReference type="RefSeq" id="WP_169550074.1">
    <property type="nucleotide sequence ID" value="NZ_CP051677.1"/>
</dbReference>
<gene>
    <name evidence="2" type="ORF">HH216_06620</name>
</gene>
<sequence>MEPNSEKNHLDDLFARKLGKLERPPSSDSFARLQQRMQGGQEQTRVVFWRNQTVQMAAAACLAAVLLFGWLYSNDRSTNPIGNNPTASVSEKKQRTSETGADKQPTVVSTVNEETMPQLADNKPAAEPKAAGRKPSARANSERNQIPLEQKPLVATALATKAAQQSQRAAEMMIDKPTPTPVIAAVPQTAVASKPAAERVLIVTIQEPEALVAARQTATSVVNNMPVLAASPTKEGKASFWSQVKRLKQDDDVARQEGPTDESGLLSRAYKGIRQKLEKDKPAKQ</sequence>
<protein>
    <submittedName>
        <fullName evidence="2">Uncharacterized protein</fullName>
    </submittedName>
</protein>
<evidence type="ECO:0000256" key="1">
    <source>
        <dbReference type="SAM" id="MobiDB-lite"/>
    </source>
</evidence>
<organism evidence="2 3">
    <name type="scientific">Spirosoma rhododendri</name>
    <dbReference type="NCBI Taxonomy" id="2728024"/>
    <lineage>
        <taxon>Bacteria</taxon>
        <taxon>Pseudomonadati</taxon>
        <taxon>Bacteroidota</taxon>
        <taxon>Cytophagia</taxon>
        <taxon>Cytophagales</taxon>
        <taxon>Cytophagaceae</taxon>
        <taxon>Spirosoma</taxon>
    </lineage>
</organism>
<evidence type="ECO:0000313" key="2">
    <source>
        <dbReference type="EMBL" id="QJD78131.1"/>
    </source>
</evidence>
<dbReference type="EMBL" id="CP051677">
    <property type="protein sequence ID" value="QJD78131.1"/>
    <property type="molecule type" value="Genomic_DNA"/>
</dbReference>
<feature type="compositionally biased region" description="Basic and acidic residues" evidence="1">
    <location>
        <begin position="275"/>
        <end position="285"/>
    </location>
</feature>
<reference evidence="2 3" key="1">
    <citation type="submission" date="2020-04" db="EMBL/GenBank/DDBJ databases">
        <title>Genome sequencing of novel species.</title>
        <authorList>
            <person name="Heo J."/>
            <person name="Kim S.-J."/>
            <person name="Kim J.-S."/>
            <person name="Hong S.-B."/>
            <person name="Kwon S.-W."/>
        </authorList>
    </citation>
    <scope>NUCLEOTIDE SEQUENCE [LARGE SCALE GENOMIC DNA]</scope>
    <source>
        <strain evidence="2 3">CJU-R4</strain>
    </source>
</reference>
<feature type="compositionally biased region" description="Polar residues" evidence="1">
    <location>
        <begin position="78"/>
        <end position="89"/>
    </location>
</feature>
<dbReference type="AlphaFoldDB" id="A0A7L5DKU7"/>